<proteinExistence type="predicted"/>
<keyword evidence="1" id="KW-1185">Reference proteome</keyword>
<evidence type="ECO:0000313" key="1">
    <source>
        <dbReference type="Proteomes" id="UP000887577"/>
    </source>
</evidence>
<reference evidence="2" key="1">
    <citation type="submission" date="2022-11" db="UniProtKB">
        <authorList>
            <consortium name="WormBaseParasite"/>
        </authorList>
    </citation>
    <scope>IDENTIFICATION</scope>
</reference>
<dbReference type="AlphaFoldDB" id="A0A914Y413"/>
<dbReference type="WBParaSite" id="PSU_v2.g12487.t1">
    <property type="protein sequence ID" value="PSU_v2.g12487.t1"/>
    <property type="gene ID" value="PSU_v2.g12487"/>
</dbReference>
<name>A0A914Y413_9BILA</name>
<accession>A0A914Y413</accession>
<protein>
    <submittedName>
        <fullName evidence="2">Uncharacterized protein</fullName>
    </submittedName>
</protein>
<dbReference type="Proteomes" id="UP000887577">
    <property type="component" value="Unplaced"/>
</dbReference>
<evidence type="ECO:0000313" key="2">
    <source>
        <dbReference type="WBParaSite" id="PSU_v2.g12487.t1"/>
    </source>
</evidence>
<sequence length="359" mass="40845">MDDIIEGNIEGDEIGMAFVEAKNLTATFPFLVTLFLSDSESGEISSFAFGTIVGKNEILTSMKFYFLDYIHLYLGYNGTTVRMFDDNVELIFSEKYDEDKGFYDALVIKVLNIDFEPHQIIQLNGNPEIPDFEETATIQFRQGHFIPAPFQQIPSEMCTEHFQKHGETFNGEQQSCGKGASPFINMESEEEEEEANKLNIFGSPWFVFENEEASLIGFNSFAYEKIAPEINIMQKADFLCRQKFVNHEFSCRNFNENIVENVSPISDESFEKVLSENPSVVTIFEKSKGLFNLKQDFIGFGVIHSTNGFLVSSAVASDIAANIDDEEIQYFISNKNHKMVVLEDLQIEINPRKDVTVHF</sequence>
<organism evidence="1 2">
    <name type="scientific">Panagrolaimus superbus</name>
    <dbReference type="NCBI Taxonomy" id="310955"/>
    <lineage>
        <taxon>Eukaryota</taxon>
        <taxon>Metazoa</taxon>
        <taxon>Ecdysozoa</taxon>
        <taxon>Nematoda</taxon>
        <taxon>Chromadorea</taxon>
        <taxon>Rhabditida</taxon>
        <taxon>Tylenchina</taxon>
        <taxon>Panagrolaimomorpha</taxon>
        <taxon>Panagrolaimoidea</taxon>
        <taxon>Panagrolaimidae</taxon>
        <taxon>Panagrolaimus</taxon>
    </lineage>
</organism>